<name>A0A1I2DM09_9FIRM</name>
<dbReference type="EMBL" id="FONL01000021">
    <property type="protein sequence ID" value="SFE81497.1"/>
    <property type="molecule type" value="Genomic_DNA"/>
</dbReference>
<dbReference type="STRING" id="1123323.SAMN05216245_12127"/>
<dbReference type="Proteomes" id="UP000198896">
    <property type="component" value="Unassembled WGS sequence"/>
</dbReference>
<evidence type="ECO:0000313" key="1">
    <source>
        <dbReference type="EMBL" id="SFE81497.1"/>
    </source>
</evidence>
<reference evidence="1 2" key="1">
    <citation type="submission" date="2016-10" db="EMBL/GenBank/DDBJ databases">
        <authorList>
            <person name="de Groot N.N."/>
        </authorList>
    </citation>
    <scope>NUCLEOTIDE SEQUENCE [LARGE SCALE GENOMIC DNA]</scope>
    <source>
        <strain evidence="1 2">DSM 9236</strain>
    </source>
</reference>
<dbReference type="AlphaFoldDB" id="A0A1I2DM09"/>
<organism evidence="1 2">
    <name type="scientific">Succiniclasticum ruminis DSM 9236</name>
    <dbReference type="NCBI Taxonomy" id="1123323"/>
    <lineage>
        <taxon>Bacteria</taxon>
        <taxon>Bacillati</taxon>
        <taxon>Bacillota</taxon>
        <taxon>Negativicutes</taxon>
        <taxon>Acidaminococcales</taxon>
        <taxon>Acidaminococcaceae</taxon>
        <taxon>Succiniclasticum</taxon>
    </lineage>
</organism>
<protein>
    <recommendedName>
        <fullName evidence="3">Nif11-like leader peptide domain-containing protein</fullName>
    </recommendedName>
</protein>
<evidence type="ECO:0000313" key="2">
    <source>
        <dbReference type="Proteomes" id="UP000198896"/>
    </source>
</evidence>
<dbReference type="RefSeq" id="WP_093914181.1">
    <property type="nucleotide sequence ID" value="NZ_FONL01000021.1"/>
</dbReference>
<evidence type="ECO:0008006" key="3">
    <source>
        <dbReference type="Google" id="ProtNLM"/>
    </source>
</evidence>
<dbReference type="OrthoDB" id="5458396at2"/>
<sequence length="83" mass="9107">MPINKNEITKEMIEKAMECKTAGELIALAKAEGVEITKEEAEAYMAELADYELDSGKIKEIAGGLCSGRTTSPKPRCQEHSYI</sequence>
<keyword evidence="2" id="KW-1185">Reference proteome</keyword>
<proteinExistence type="predicted"/>
<gene>
    <name evidence="1" type="ORF">SAMN05216245_12127</name>
</gene>
<accession>A0A1I2DM09</accession>